<protein>
    <submittedName>
        <fullName evidence="1">Uncharacterized protein</fullName>
    </submittedName>
</protein>
<comment type="caution">
    <text evidence="1">The sequence shown here is derived from an EMBL/GenBank/DDBJ whole genome shotgun (WGS) entry which is preliminary data.</text>
</comment>
<organism evidence="1 2">
    <name type="scientific">Frisingicoccus caecimuris</name>
    <dbReference type="NCBI Taxonomy" id="1796636"/>
    <lineage>
        <taxon>Bacteria</taxon>
        <taxon>Bacillati</taxon>
        <taxon>Bacillota</taxon>
        <taxon>Clostridia</taxon>
        <taxon>Lachnospirales</taxon>
        <taxon>Lachnospiraceae</taxon>
        <taxon>Frisingicoccus</taxon>
    </lineage>
</organism>
<sequence length="367" mass="39718">MEIIDGYKGVAHVKASQVGLHHQGLIGPDSYILNNGNNLSYQIISGNKIRILDGIIVVQGRRGCIEPGFYEELVIENGSQGEYRKDIIAIQYSKTSDTGIESFDLVVVKGTPATDTPALPELTFADINSGGMLHQEALYVVTISDAAITSVEGQLETLCSVADMVELDGSYDGKKAGWLKKLGGRVFAHAHARTVLWSGTTTLYSKLTEVINSISAHKSSSDHDGRYYTESEIDAKLNGKANSSHNHDSLYYKKADVDKKFIPAKVNFTTNPASFVATSNISYSCANIATINMYIKSGSNVMANNNDLLVGVLSVAPINETLISIHDDAEKALMLGRIKTDGSIVVKARNLEGERYLIINASFAFSS</sequence>
<evidence type="ECO:0000313" key="2">
    <source>
        <dbReference type="Proteomes" id="UP000295711"/>
    </source>
</evidence>
<dbReference type="EMBL" id="SLXA01000001">
    <property type="protein sequence ID" value="TCO86367.1"/>
    <property type="molecule type" value="Genomic_DNA"/>
</dbReference>
<name>A0A4R2LL13_9FIRM</name>
<proteinExistence type="predicted"/>
<evidence type="ECO:0000313" key="1">
    <source>
        <dbReference type="EMBL" id="TCO86367.1"/>
    </source>
</evidence>
<dbReference type="OrthoDB" id="2068370at2"/>
<gene>
    <name evidence="1" type="ORF">EV212_101152</name>
</gene>
<reference evidence="1 2" key="1">
    <citation type="submission" date="2019-03" db="EMBL/GenBank/DDBJ databases">
        <title>Genomic Encyclopedia of Type Strains, Phase IV (KMG-IV): sequencing the most valuable type-strain genomes for metagenomic binning, comparative biology and taxonomic classification.</title>
        <authorList>
            <person name="Goeker M."/>
        </authorList>
    </citation>
    <scope>NUCLEOTIDE SEQUENCE [LARGE SCALE GENOMIC DNA]</scope>
    <source>
        <strain evidence="1 2">DSM 28559</strain>
    </source>
</reference>
<dbReference type="AlphaFoldDB" id="A0A4R2LL13"/>
<keyword evidence="2" id="KW-1185">Reference proteome</keyword>
<dbReference type="Proteomes" id="UP000295711">
    <property type="component" value="Unassembled WGS sequence"/>
</dbReference>
<dbReference type="RefSeq" id="WP_132087380.1">
    <property type="nucleotide sequence ID" value="NZ_JANKAQ010000005.1"/>
</dbReference>
<accession>A0A4R2LL13</accession>